<protein>
    <recommendedName>
        <fullName evidence="3">Rhodopirellula transposase</fullName>
    </recommendedName>
</protein>
<evidence type="ECO:0008006" key="3">
    <source>
        <dbReference type="Google" id="ProtNLM"/>
    </source>
</evidence>
<reference evidence="2" key="1">
    <citation type="journal article" date="2019" name="Int. J. Syst. Evol. Microbiol.">
        <title>The Global Catalogue of Microorganisms (GCM) 10K type strain sequencing project: providing services to taxonomists for standard genome sequencing and annotation.</title>
        <authorList>
            <consortium name="The Broad Institute Genomics Platform"/>
            <consortium name="The Broad Institute Genome Sequencing Center for Infectious Disease"/>
            <person name="Wu L."/>
            <person name="Ma J."/>
        </authorList>
    </citation>
    <scope>NUCLEOTIDE SEQUENCE [LARGE SCALE GENOMIC DNA]</scope>
    <source>
        <strain evidence="2">CGMCC 1.16226</strain>
    </source>
</reference>
<evidence type="ECO:0000313" key="1">
    <source>
        <dbReference type="EMBL" id="MFD2053198.1"/>
    </source>
</evidence>
<organism evidence="1 2">
    <name type="scientific">Mesorhizobium calcicola</name>
    <dbReference type="NCBI Taxonomy" id="1300310"/>
    <lineage>
        <taxon>Bacteria</taxon>
        <taxon>Pseudomonadati</taxon>
        <taxon>Pseudomonadota</taxon>
        <taxon>Alphaproteobacteria</taxon>
        <taxon>Hyphomicrobiales</taxon>
        <taxon>Phyllobacteriaceae</taxon>
        <taxon>Mesorhizobium</taxon>
    </lineage>
</organism>
<keyword evidence="2" id="KW-1185">Reference proteome</keyword>
<dbReference type="RefSeq" id="WP_167392292.1">
    <property type="nucleotide sequence ID" value="NZ_JBHUGY010000016.1"/>
</dbReference>
<gene>
    <name evidence="1" type="ORF">ACFSQT_08795</name>
</gene>
<evidence type="ECO:0000313" key="2">
    <source>
        <dbReference type="Proteomes" id="UP001597349"/>
    </source>
</evidence>
<dbReference type="InterPro" id="IPR011518">
    <property type="entry name" value="Transposase_36"/>
</dbReference>
<comment type="caution">
    <text evidence="1">The sequence shown here is derived from an EMBL/GenBank/DDBJ whole genome shotgun (WGS) entry which is preliminary data.</text>
</comment>
<name>A0ABW4WAS6_9HYPH</name>
<sequence>MSIGCSLFCHITQNWRGRPLTDRIAVVELIGATSTKAGLKVESALDTRSYQKGIKVSNAEMKRLDITSDQFHPEWNYSIKPGRSLKS</sequence>
<dbReference type="Proteomes" id="UP001597349">
    <property type="component" value="Unassembled WGS sequence"/>
</dbReference>
<proteinExistence type="predicted"/>
<dbReference type="EMBL" id="JBHUGY010000016">
    <property type="protein sequence ID" value="MFD2053198.1"/>
    <property type="molecule type" value="Genomic_DNA"/>
</dbReference>
<dbReference type="Pfam" id="PF07592">
    <property type="entry name" value="DDE_Tnp_ISAZ013"/>
    <property type="match status" value="1"/>
</dbReference>
<accession>A0ABW4WAS6</accession>